<sequence>MAVRGKRLHIRGVPYKLESKIGYGLHSNVYSARDISTGRPVAIKIVEFGHGAAIKARTESRRQTFWKELDLLLHLQPLNPYIIRVLNWDSRETVGFIVMERGNTFRDTLVETHLSGEKLQLPLVKQFWSQMVEAIYFLHRIGIVHADVKPENFIQVGPDGTSLRLIDMGISFRLPPFITSRLKTAAGTPGDNSNKIAFLGKLRNDIRIPPHPDPLLRSVLRKCLRFNPRRRPTAEKLMKHPYLTSGLH</sequence>
<dbReference type="InterPro" id="IPR017441">
    <property type="entry name" value="Protein_kinase_ATP_BS"/>
</dbReference>
<dbReference type="EMBL" id="CAJNOK010000288">
    <property type="protein sequence ID" value="CAF0742661.1"/>
    <property type="molecule type" value="Genomic_DNA"/>
</dbReference>
<organism evidence="9 12">
    <name type="scientific">Didymodactylos carnosus</name>
    <dbReference type="NCBI Taxonomy" id="1234261"/>
    <lineage>
        <taxon>Eukaryota</taxon>
        <taxon>Metazoa</taxon>
        <taxon>Spiralia</taxon>
        <taxon>Gnathifera</taxon>
        <taxon>Rotifera</taxon>
        <taxon>Eurotatoria</taxon>
        <taxon>Bdelloidea</taxon>
        <taxon>Philodinida</taxon>
        <taxon>Philodinidae</taxon>
        <taxon>Didymodactylos</taxon>
    </lineage>
</organism>
<evidence type="ECO:0000256" key="2">
    <source>
        <dbReference type="ARBA" id="ARBA00022679"/>
    </source>
</evidence>
<keyword evidence="2" id="KW-0808">Transferase</keyword>
<evidence type="ECO:0000313" key="8">
    <source>
        <dbReference type="EMBL" id="CAF0742661.1"/>
    </source>
</evidence>
<evidence type="ECO:0000256" key="5">
    <source>
        <dbReference type="ARBA" id="ARBA00022840"/>
    </source>
</evidence>
<feature type="binding site" evidence="6">
    <location>
        <position position="44"/>
    </location>
    <ligand>
        <name>ATP</name>
        <dbReference type="ChEBI" id="CHEBI:30616"/>
    </ligand>
</feature>
<keyword evidence="1" id="KW-0723">Serine/threonine-protein kinase</keyword>
<feature type="domain" description="Protein kinase" evidence="7">
    <location>
        <begin position="15"/>
        <end position="248"/>
    </location>
</feature>
<accession>A0A815RLN3</accession>
<dbReference type="SUPFAM" id="SSF56112">
    <property type="entry name" value="Protein kinase-like (PK-like)"/>
    <property type="match status" value="1"/>
</dbReference>
<dbReference type="GO" id="GO:0007059">
    <property type="term" value="P:chromosome segregation"/>
    <property type="evidence" value="ECO:0007669"/>
    <property type="project" value="TreeGrafter"/>
</dbReference>
<comment type="caution">
    <text evidence="9">The sequence shown here is derived from an EMBL/GenBank/DDBJ whole genome shotgun (WGS) entry which is preliminary data.</text>
</comment>
<evidence type="ECO:0000313" key="12">
    <source>
        <dbReference type="Proteomes" id="UP000663829"/>
    </source>
</evidence>
<dbReference type="GO" id="GO:0005524">
    <property type="term" value="F:ATP binding"/>
    <property type="evidence" value="ECO:0007669"/>
    <property type="project" value="UniProtKB-UniRule"/>
</dbReference>
<dbReference type="GO" id="GO:0033316">
    <property type="term" value="P:meiotic spindle assembly checkpoint signaling"/>
    <property type="evidence" value="ECO:0007669"/>
    <property type="project" value="TreeGrafter"/>
</dbReference>
<dbReference type="GO" id="GO:0034501">
    <property type="term" value="P:protein localization to kinetochore"/>
    <property type="evidence" value="ECO:0007669"/>
    <property type="project" value="TreeGrafter"/>
</dbReference>
<dbReference type="Gene3D" id="1.10.510.10">
    <property type="entry name" value="Transferase(Phosphotransferase) domain 1"/>
    <property type="match status" value="2"/>
</dbReference>
<dbReference type="InterPro" id="IPR011009">
    <property type="entry name" value="Kinase-like_dom_sf"/>
</dbReference>
<dbReference type="Proteomes" id="UP000663829">
    <property type="component" value="Unassembled WGS sequence"/>
</dbReference>
<dbReference type="Pfam" id="PF00069">
    <property type="entry name" value="Pkinase"/>
    <property type="match status" value="1"/>
</dbReference>
<dbReference type="PROSITE" id="PS50011">
    <property type="entry name" value="PROTEIN_KINASE_DOM"/>
    <property type="match status" value="1"/>
</dbReference>
<keyword evidence="4" id="KW-0418">Kinase</keyword>
<keyword evidence="12" id="KW-1185">Reference proteome</keyword>
<dbReference type="GO" id="GO:0000776">
    <property type="term" value="C:kinetochore"/>
    <property type="evidence" value="ECO:0007669"/>
    <property type="project" value="TreeGrafter"/>
</dbReference>
<name>A0A815RLN3_9BILA</name>
<evidence type="ECO:0000256" key="1">
    <source>
        <dbReference type="ARBA" id="ARBA00022527"/>
    </source>
</evidence>
<dbReference type="PANTHER" id="PTHR22974">
    <property type="entry name" value="MIXED LINEAGE PROTEIN KINASE"/>
    <property type="match status" value="1"/>
</dbReference>
<dbReference type="Proteomes" id="UP000677228">
    <property type="component" value="Unassembled WGS sequence"/>
</dbReference>
<evidence type="ECO:0000313" key="10">
    <source>
        <dbReference type="EMBL" id="CAF3520315.1"/>
    </source>
</evidence>
<dbReference type="InterPro" id="IPR000719">
    <property type="entry name" value="Prot_kinase_dom"/>
</dbReference>
<dbReference type="GO" id="GO:0004674">
    <property type="term" value="F:protein serine/threonine kinase activity"/>
    <property type="evidence" value="ECO:0007669"/>
    <property type="project" value="UniProtKB-KW"/>
</dbReference>
<evidence type="ECO:0000256" key="4">
    <source>
        <dbReference type="ARBA" id="ARBA00022777"/>
    </source>
</evidence>
<dbReference type="PANTHER" id="PTHR22974:SF21">
    <property type="entry name" value="DUAL SPECIFICITY PROTEIN KINASE TTK"/>
    <property type="match status" value="1"/>
</dbReference>
<protein>
    <recommendedName>
        <fullName evidence="7">Protein kinase domain-containing protein</fullName>
    </recommendedName>
</protein>
<dbReference type="OrthoDB" id="20524at2759"/>
<keyword evidence="3 6" id="KW-0547">Nucleotide-binding</keyword>
<proteinExistence type="predicted"/>
<dbReference type="Proteomes" id="UP000681722">
    <property type="component" value="Unassembled WGS sequence"/>
</dbReference>
<dbReference type="EMBL" id="CAJOBA010000288">
    <property type="protein sequence ID" value="CAF3520315.1"/>
    <property type="molecule type" value="Genomic_DNA"/>
</dbReference>
<evidence type="ECO:0000313" key="11">
    <source>
        <dbReference type="EMBL" id="CAF4342749.1"/>
    </source>
</evidence>
<dbReference type="EMBL" id="CAJOBC010086333">
    <property type="protein sequence ID" value="CAF4342749.1"/>
    <property type="molecule type" value="Genomic_DNA"/>
</dbReference>
<reference evidence="9" key="1">
    <citation type="submission" date="2021-02" db="EMBL/GenBank/DDBJ databases">
        <authorList>
            <person name="Nowell W R."/>
        </authorList>
    </citation>
    <scope>NUCLEOTIDE SEQUENCE</scope>
</reference>
<keyword evidence="5 6" id="KW-0067">ATP-binding</keyword>
<evidence type="ECO:0000256" key="3">
    <source>
        <dbReference type="ARBA" id="ARBA00022741"/>
    </source>
</evidence>
<dbReference type="GO" id="GO:0004712">
    <property type="term" value="F:protein serine/threonine/tyrosine kinase activity"/>
    <property type="evidence" value="ECO:0007669"/>
    <property type="project" value="TreeGrafter"/>
</dbReference>
<evidence type="ECO:0000256" key="6">
    <source>
        <dbReference type="PROSITE-ProRule" id="PRU10141"/>
    </source>
</evidence>
<gene>
    <name evidence="9" type="ORF">GPM918_LOCUS35667</name>
    <name evidence="8" type="ORF">OVA965_LOCUS1537</name>
    <name evidence="11" type="ORF">SRO942_LOCUS36387</name>
    <name evidence="10" type="ORF">TMI583_LOCUS1537</name>
</gene>
<dbReference type="PROSITE" id="PS00107">
    <property type="entry name" value="PROTEIN_KINASE_ATP"/>
    <property type="match status" value="1"/>
</dbReference>
<dbReference type="GO" id="GO:0007094">
    <property type="term" value="P:mitotic spindle assembly checkpoint signaling"/>
    <property type="evidence" value="ECO:0007669"/>
    <property type="project" value="TreeGrafter"/>
</dbReference>
<dbReference type="EMBL" id="CAJNOQ010020861">
    <property type="protein sequence ID" value="CAF1476733.1"/>
    <property type="molecule type" value="Genomic_DNA"/>
</dbReference>
<evidence type="ECO:0000313" key="9">
    <source>
        <dbReference type="EMBL" id="CAF1476733.1"/>
    </source>
</evidence>
<dbReference type="Proteomes" id="UP000682733">
    <property type="component" value="Unassembled WGS sequence"/>
</dbReference>
<evidence type="ECO:0000259" key="7">
    <source>
        <dbReference type="PROSITE" id="PS50011"/>
    </source>
</evidence>
<dbReference type="SMART" id="SM00220">
    <property type="entry name" value="S_TKc"/>
    <property type="match status" value="1"/>
</dbReference>
<dbReference type="AlphaFoldDB" id="A0A815RLN3"/>
<dbReference type="GO" id="GO:0005634">
    <property type="term" value="C:nucleus"/>
    <property type="evidence" value="ECO:0007669"/>
    <property type="project" value="TreeGrafter"/>
</dbReference>